<dbReference type="Proteomes" id="UP000184148">
    <property type="component" value="Unassembled WGS sequence"/>
</dbReference>
<dbReference type="EMBL" id="FQUY01000029">
    <property type="protein sequence ID" value="SHF51082.1"/>
    <property type="molecule type" value="Genomic_DNA"/>
</dbReference>
<dbReference type="PANTHER" id="PTHR42859">
    <property type="entry name" value="OXIDOREDUCTASE"/>
    <property type="match status" value="1"/>
</dbReference>
<dbReference type="InterPro" id="IPR017900">
    <property type="entry name" value="4Fe4S_Fe_S_CS"/>
</dbReference>
<dbReference type="AlphaFoldDB" id="A0A1M5C9J5"/>
<feature type="domain" description="4Fe-4S ferredoxin-type" evidence="5">
    <location>
        <begin position="78"/>
        <end position="97"/>
    </location>
</feature>
<dbReference type="SUPFAM" id="SSF54862">
    <property type="entry name" value="4Fe-4S ferredoxins"/>
    <property type="match status" value="1"/>
</dbReference>
<gene>
    <name evidence="6" type="ORF">SAMN02745133_02843</name>
</gene>
<keyword evidence="3" id="KW-0408">Iron</keyword>
<feature type="domain" description="4Fe-4S ferredoxin-type" evidence="5">
    <location>
        <begin position="100"/>
        <end position="134"/>
    </location>
</feature>
<dbReference type="InterPro" id="IPR050294">
    <property type="entry name" value="RnfB_subfamily"/>
</dbReference>
<dbReference type="Pfam" id="PF12800">
    <property type="entry name" value="Fer4_4"/>
    <property type="match status" value="1"/>
</dbReference>
<sequence>MAKILHAKYMAKCIGCYSCMLACARVIRHSFSLSKSAIQIRTAGGLQSRFLADICRGCLDPACARACHCGALLPRSGGGVKFIPDKCMGCQDCVDACVVKTIRFDHESNKPVICIQCGTCTRFCPHQVITMEEREDGR</sequence>
<proteinExistence type="predicted"/>
<keyword evidence="1" id="KW-0004">4Fe-4S</keyword>
<dbReference type="Pfam" id="PF13247">
    <property type="entry name" value="Fer4_11"/>
    <property type="match status" value="1"/>
</dbReference>
<dbReference type="OrthoDB" id="9810688at2"/>
<dbReference type="InterPro" id="IPR017896">
    <property type="entry name" value="4Fe4S_Fe-S-bd"/>
</dbReference>
<evidence type="ECO:0000256" key="4">
    <source>
        <dbReference type="ARBA" id="ARBA00023014"/>
    </source>
</evidence>
<evidence type="ECO:0000259" key="5">
    <source>
        <dbReference type="PROSITE" id="PS51379"/>
    </source>
</evidence>
<evidence type="ECO:0000313" key="7">
    <source>
        <dbReference type="Proteomes" id="UP000184148"/>
    </source>
</evidence>
<evidence type="ECO:0000313" key="6">
    <source>
        <dbReference type="EMBL" id="SHF51082.1"/>
    </source>
</evidence>
<keyword evidence="4" id="KW-0411">Iron-sulfur</keyword>
<dbReference type="PANTHER" id="PTHR42859:SF15">
    <property type="entry name" value="IRON-SULFUR CLUSTER BINDING PROTEIN"/>
    <property type="match status" value="1"/>
</dbReference>
<dbReference type="CDD" id="cd16370">
    <property type="entry name" value="DMSOR_beta_like"/>
    <property type="match status" value="1"/>
</dbReference>
<evidence type="ECO:0000256" key="1">
    <source>
        <dbReference type="ARBA" id="ARBA00022485"/>
    </source>
</evidence>
<dbReference type="STRING" id="1121429.SAMN02745133_02843"/>
<dbReference type="RefSeq" id="WP_073240030.1">
    <property type="nucleotide sequence ID" value="NZ_FQUY01000029.1"/>
</dbReference>
<dbReference type="Gene3D" id="3.30.70.20">
    <property type="match status" value="2"/>
</dbReference>
<name>A0A1M5C9J5_9FIRM</name>
<evidence type="ECO:0000256" key="2">
    <source>
        <dbReference type="ARBA" id="ARBA00022723"/>
    </source>
</evidence>
<keyword evidence="7" id="KW-1185">Reference proteome</keyword>
<protein>
    <submittedName>
        <fullName evidence="6">Fe-S-cluster-containing dehydrogenase component</fullName>
    </submittedName>
</protein>
<evidence type="ECO:0000256" key="3">
    <source>
        <dbReference type="ARBA" id="ARBA00023004"/>
    </source>
</evidence>
<organism evidence="6 7">
    <name type="scientific">Desulforamulus putei DSM 12395</name>
    <dbReference type="NCBI Taxonomy" id="1121429"/>
    <lineage>
        <taxon>Bacteria</taxon>
        <taxon>Bacillati</taxon>
        <taxon>Bacillota</taxon>
        <taxon>Clostridia</taxon>
        <taxon>Eubacteriales</taxon>
        <taxon>Peptococcaceae</taxon>
        <taxon>Desulforamulus</taxon>
    </lineage>
</organism>
<dbReference type="PROSITE" id="PS00198">
    <property type="entry name" value="4FE4S_FER_1"/>
    <property type="match status" value="1"/>
</dbReference>
<dbReference type="PROSITE" id="PS51379">
    <property type="entry name" value="4FE4S_FER_2"/>
    <property type="match status" value="2"/>
</dbReference>
<dbReference type="GO" id="GO:0046872">
    <property type="term" value="F:metal ion binding"/>
    <property type="evidence" value="ECO:0007669"/>
    <property type="project" value="UniProtKB-KW"/>
</dbReference>
<keyword evidence="2" id="KW-0479">Metal-binding</keyword>
<reference evidence="7" key="1">
    <citation type="submission" date="2016-11" db="EMBL/GenBank/DDBJ databases">
        <authorList>
            <person name="Varghese N."/>
            <person name="Submissions S."/>
        </authorList>
    </citation>
    <scope>NUCLEOTIDE SEQUENCE [LARGE SCALE GENOMIC DNA]</scope>
    <source>
        <strain evidence="7">DSM 12395</strain>
    </source>
</reference>
<accession>A0A1M5C9J5</accession>
<dbReference type="GO" id="GO:0051539">
    <property type="term" value="F:4 iron, 4 sulfur cluster binding"/>
    <property type="evidence" value="ECO:0007669"/>
    <property type="project" value="UniProtKB-KW"/>
</dbReference>